<feature type="transmembrane region" description="Helical" evidence="1">
    <location>
        <begin position="80"/>
        <end position="113"/>
    </location>
</feature>
<keyword evidence="1" id="KW-1133">Transmembrane helix</keyword>
<accession>A0A4R1CHL0</accession>
<dbReference type="RefSeq" id="WP_131581552.1">
    <property type="nucleotide sequence ID" value="NZ_SJZJ01000002.1"/>
</dbReference>
<name>A0A4R1CHL0_9ACTN</name>
<proteinExistence type="predicted"/>
<keyword evidence="3" id="KW-1185">Reference proteome</keyword>
<evidence type="ECO:0000256" key="1">
    <source>
        <dbReference type="SAM" id="Phobius"/>
    </source>
</evidence>
<reference evidence="2 3" key="1">
    <citation type="submission" date="2019-03" db="EMBL/GenBank/DDBJ databases">
        <authorList>
            <person name="Kim M.K.M."/>
        </authorList>
    </citation>
    <scope>NUCLEOTIDE SEQUENCE [LARGE SCALE GENOMIC DNA]</scope>
    <source>
        <strain evidence="2 3">18JY15-6</strain>
    </source>
</reference>
<evidence type="ECO:0000313" key="2">
    <source>
        <dbReference type="EMBL" id="TCJ30904.1"/>
    </source>
</evidence>
<keyword evidence="1" id="KW-0472">Membrane</keyword>
<feature type="transmembrane region" description="Helical" evidence="1">
    <location>
        <begin position="7"/>
        <end position="40"/>
    </location>
</feature>
<feature type="transmembrane region" description="Helical" evidence="1">
    <location>
        <begin position="133"/>
        <end position="157"/>
    </location>
</feature>
<protein>
    <submittedName>
        <fullName evidence="2">DUF456 domain-containing protein</fullName>
    </submittedName>
</protein>
<dbReference type="OrthoDB" id="3577600at2"/>
<keyword evidence="1" id="KW-0812">Transmembrane</keyword>
<gene>
    <name evidence="2" type="ORF">EPD65_02375</name>
</gene>
<dbReference type="Proteomes" id="UP000295453">
    <property type="component" value="Unassembled WGS sequence"/>
</dbReference>
<dbReference type="Pfam" id="PF04306">
    <property type="entry name" value="DUF456"/>
    <property type="match status" value="1"/>
</dbReference>
<dbReference type="EMBL" id="SJZJ01000002">
    <property type="protein sequence ID" value="TCJ30904.1"/>
    <property type="molecule type" value="Genomic_DNA"/>
</dbReference>
<dbReference type="AlphaFoldDB" id="A0A4R1CHL0"/>
<evidence type="ECO:0000313" key="3">
    <source>
        <dbReference type="Proteomes" id="UP000295453"/>
    </source>
</evidence>
<dbReference type="InterPro" id="IPR007403">
    <property type="entry name" value="DUF456"/>
</dbReference>
<sequence length="159" mass="16273">MDFLYDLIFLLVAAVGLVGILVPVLPGTLVILASTLVWAIVLGEPAGWAVLAVVAVLSGLGMFLQYAVPGRRLKAAGVPGTTLLLGAVVGIVGFFVVPVIGLPLGFVLGVFLAESRRLGPNAARSSTWSALKAVGLSMLIEFSFALVSVTALVVGTVTT</sequence>
<feature type="transmembrane region" description="Helical" evidence="1">
    <location>
        <begin position="46"/>
        <end position="68"/>
    </location>
</feature>
<comment type="caution">
    <text evidence="2">The sequence shown here is derived from an EMBL/GenBank/DDBJ whole genome shotgun (WGS) entry which is preliminary data.</text>
</comment>
<organism evidence="2 3">
    <name type="scientific">Nocardioides jejuensis</name>
    <dbReference type="NCBI Taxonomy" id="2502782"/>
    <lineage>
        <taxon>Bacteria</taxon>
        <taxon>Bacillati</taxon>
        <taxon>Actinomycetota</taxon>
        <taxon>Actinomycetes</taxon>
        <taxon>Propionibacteriales</taxon>
        <taxon>Nocardioidaceae</taxon>
        <taxon>Nocardioides</taxon>
    </lineage>
</organism>